<organism evidence="1 2">
    <name type="scientific">Racocetra persica</name>
    <dbReference type="NCBI Taxonomy" id="160502"/>
    <lineage>
        <taxon>Eukaryota</taxon>
        <taxon>Fungi</taxon>
        <taxon>Fungi incertae sedis</taxon>
        <taxon>Mucoromycota</taxon>
        <taxon>Glomeromycotina</taxon>
        <taxon>Glomeromycetes</taxon>
        <taxon>Diversisporales</taxon>
        <taxon>Gigasporaceae</taxon>
        <taxon>Racocetra</taxon>
    </lineage>
</organism>
<name>A0ACA9SY24_9GLOM</name>
<sequence>SLQGYQRIVKLFNFEEWGKTIDKIGLETYVVFNQVNLNNNVIEEKK</sequence>
<gene>
    <name evidence="1" type="ORF">RPERSI_LOCUS36256</name>
</gene>
<evidence type="ECO:0000313" key="2">
    <source>
        <dbReference type="Proteomes" id="UP000789920"/>
    </source>
</evidence>
<evidence type="ECO:0000313" key="1">
    <source>
        <dbReference type="EMBL" id="CAG8850790.1"/>
    </source>
</evidence>
<keyword evidence="2" id="KW-1185">Reference proteome</keyword>
<comment type="caution">
    <text evidence="1">The sequence shown here is derived from an EMBL/GenBank/DDBJ whole genome shotgun (WGS) entry which is preliminary data.</text>
</comment>
<feature type="non-terminal residue" evidence="1">
    <location>
        <position position="46"/>
    </location>
</feature>
<dbReference type="Proteomes" id="UP000789920">
    <property type="component" value="Unassembled WGS sequence"/>
</dbReference>
<protein>
    <submittedName>
        <fullName evidence="1">2544_t:CDS:1</fullName>
    </submittedName>
</protein>
<dbReference type="EMBL" id="CAJVQC010172658">
    <property type="protein sequence ID" value="CAG8850790.1"/>
    <property type="molecule type" value="Genomic_DNA"/>
</dbReference>
<accession>A0ACA9SY24</accession>
<feature type="non-terminal residue" evidence="1">
    <location>
        <position position="1"/>
    </location>
</feature>
<reference evidence="1" key="1">
    <citation type="submission" date="2021-06" db="EMBL/GenBank/DDBJ databases">
        <authorList>
            <person name="Kallberg Y."/>
            <person name="Tangrot J."/>
            <person name="Rosling A."/>
        </authorList>
    </citation>
    <scope>NUCLEOTIDE SEQUENCE</scope>
    <source>
        <strain evidence="1">MA461A</strain>
    </source>
</reference>
<proteinExistence type="predicted"/>